<accession>A0A6N2S6G0</accession>
<gene>
    <name evidence="2" type="ORF">AOLFYP35_00709</name>
</gene>
<feature type="domain" description="CASTOR ACT" evidence="1">
    <location>
        <begin position="91"/>
        <end position="142"/>
    </location>
</feature>
<dbReference type="EMBL" id="CACRSM010000002">
    <property type="protein sequence ID" value="VYS88766.1"/>
    <property type="molecule type" value="Genomic_DNA"/>
</dbReference>
<name>A0A6N2S6G0_9ACTO</name>
<dbReference type="Pfam" id="PF13840">
    <property type="entry name" value="ACT_7"/>
    <property type="match status" value="1"/>
</dbReference>
<evidence type="ECO:0000259" key="1">
    <source>
        <dbReference type="Pfam" id="PF13840"/>
    </source>
</evidence>
<dbReference type="SUPFAM" id="SSF55021">
    <property type="entry name" value="ACT-like"/>
    <property type="match status" value="2"/>
</dbReference>
<reference evidence="2" key="1">
    <citation type="submission" date="2019-11" db="EMBL/GenBank/DDBJ databases">
        <authorList>
            <person name="Feng L."/>
        </authorList>
    </citation>
    <scope>NUCLEOTIDE SEQUENCE</scope>
    <source>
        <strain evidence="2">AodontolyticusLFYP35</strain>
    </source>
</reference>
<dbReference type="PANTHER" id="PTHR39199">
    <property type="entry name" value="BLR5128 PROTEIN"/>
    <property type="match status" value="1"/>
</dbReference>
<dbReference type="AlphaFoldDB" id="A0A6N2S6G0"/>
<sequence>MRQGRILWVPLGYREAMTHASSTDLDRVLASLDPTPSGTYAFSLVDEIPQNVDIFALIRDEDSYTVVVEEDAAREAGINPDELYTRIDLGSSTELAAIGITASIAQILAARSITANFIASRRHDHLFVQPDRAQEATALLEDLGRRAKGWLPA</sequence>
<dbReference type="PANTHER" id="PTHR39199:SF1">
    <property type="entry name" value="BLR5128 PROTEIN"/>
    <property type="match status" value="1"/>
</dbReference>
<dbReference type="InterPro" id="IPR027795">
    <property type="entry name" value="CASTOR_ACT_dom"/>
</dbReference>
<dbReference type="InterPro" id="IPR045865">
    <property type="entry name" value="ACT-like_dom_sf"/>
</dbReference>
<evidence type="ECO:0000313" key="2">
    <source>
        <dbReference type="EMBL" id="VYS88766.1"/>
    </source>
</evidence>
<proteinExistence type="predicted"/>
<dbReference type="Gene3D" id="3.30.2130.10">
    <property type="entry name" value="VC0802-like"/>
    <property type="match status" value="1"/>
</dbReference>
<organism evidence="2">
    <name type="scientific">Schaalia odontolytica</name>
    <dbReference type="NCBI Taxonomy" id="1660"/>
    <lineage>
        <taxon>Bacteria</taxon>
        <taxon>Bacillati</taxon>
        <taxon>Actinomycetota</taxon>
        <taxon>Actinomycetes</taxon>
        <taxon>Actinomycetales</taxon>
        <taxon>Actinomycetaceae</taxon>
        <taxon>Schaalia</taxon>
    </lineage>
</organism>
<protein>
    <submittedName>
        <fullName evidence="2">ACT domain protein</fullName>
    </submittedName>
</protein>